<dbReference type="STRING" id="1612308.SAMN05444581_1108"/>
<evidence type="ECO:0000313" key="2">
    <source>
        <dbReference type="EMBL" id="SFK54129.1"/>
    </source>
</evidence>
<sequence>MPSNAFKRKSSGIRSPVFLIPAAAVSAAIIGWSIFWFIASRKTEQMLTAWVEREAATGRTWTCPERKIGGYPFELEISCVNPAFDGEFFGQKMAGTLKGFRATSPLMRPESVIASFEPPFSAKGVDGALNLTLRWESLTLDLEGRPDALTRVSLSGEQVNAEGTLAGEPVAATLPDVRAAAIEAMDRHDGAYNVVLSTNGAILPALNHLSGSNLPWDVLTESIVTQIDFLSTGLLGARMESWRNAGGRVEVKRVRVASGNMRLDARGALKLDGEHRIEGRLDTGFSGLGPILETLGIDPAIAAAGTFLTNFLGRRQDDDGTPKLPIPVTFADGRLSVGPVRTSIRLPPLY</sequence>
<proteinExistence type="predicted"/>
<keyword evidence="1" id="KW-0812">Transmembrane</keyword>
<evidence type="ECO:0000256" key="1">
    <source>
        <dbReference type="SAM" id="Phobius"/>
    </source>
</evidence>
<protein>
    <recommendedName>
        <fullName evidence="4">DUF2125 domain-containing protein</fullName>
    </recommendedName>
</protein>
<name>A0A1I4AEI5_9HYPH</name>
<dbReference type="EMBL" id="FOSN01000010">
    <property type="protein sequence ID" value="SFK54129.1"/>
    <property type="molecule type" value="Genomic_DNA"/>
</dbReference>
<keyword evidence="1" id="KW-0472">Membrane</keyword>
<dbReference type="AlphaFoldDB" id="A0A1I4AEI5"/>
<feature type="transmembrane region" description="Helical" evidence="1">
    <location>
        <begin position="17"/>
        <end position="39"/>
    </location>
</feature>
<evidence type="ECO:0008006" key="4">
    <source>
        <dbReference type="Google" id="ProtNLM"/>
    </source>
</evidence>
<evidence type="ECO:0000313" key="3">
    <source>
        <dbReference type="Proteomes" id="UP000198755"/>
    </source>
</evidence>
<dbReference type="RefSeq" id="WP_175492590.1">
    <property type="nucleotide sequence ID" value="NZ_FOSN01000010.1"/>
</dbReference>
<keyword evidence="3" id="KW-1185">Reference proteome</keyword>
<keyword evidence="1" id="KW-1133">Transmembrane helix</keyword>
<dbReference type="Pfam" id="PF09898">
    <property type="entry name" value="DUF2125"/>
    <property type="match status" value="1"/>
</dbReference>
<gene>
    <name evidence="2" type="ORF">SAMN05444581_1108</name>
</gene>
<reference evidence="2 3" key="1">
    <citation type="submission" date="2016-10" db="EMBL/GenBank/DDBJ databases">
        <authorList>
            <person name="de Groot N.N."/>
        </authorList>
    </citation>
    <scope>NUCLEOTIDE SEQUENCE [LARGE SCALE GENOMIC DNA]</scope>
    <source>
        <strain evidence="2 3">NE2</strain>
    </source>
</reference>
<accession>A0A1I4AEI5</accession>
<organism evidence="2 3">
    <name type="scientific">Methylocapsa palsarum</name>
    <dbReference type="NCBI Taxonomy" id="1612308"/>
    <lineage>
        <taxon>Bacteria</taxon>
        <taxon>Pseudomonadati</taxon>
        <taxon>Pseudomonadota</taxon>
        <taxon>Alphaproteobacteria</taxon>
        <taxon>Hyphomicrobiales</taxon>
        <taxon>Beijerinckiaceae</taxon>
        <taxon>Methylocapsa</taxon>
    </lineage>
</organism>
<dbReference type="Proteomes" id="UP000198755">
    <property type="component" value="Unassembled WGS sequence"/>
</dbReference>
<dbReference type="InterPro" id="IPR018666">
    <property type="entry name" value="DUF2125"/>
</dbReference>